<keyword evidence="3" id="KW-1185">Reference proteome</keyword>
<name>A0AAD4YJ37_OVIAM</name>
<proteinExistence type="predicted"/>
<evidence type="ECO:0000313" key="2">
    <source>
        <dbReference type="EMBL" id="KAI4549492.1"/>
    </source>
</evidence>
<feature type="compositionally biased region" description="Low complexity" evidence="1">
    <location>
        <begin position="70"/>
        <end position="81"/>
    </location>
</feature>
<evidence type="ECO:0000256" key="1">
    <source>
        <dbReference type="SAM" id="MobiDB-lite"/>
    </source>
</evidence>
<feature type="region of interest" description="Disordered" evidence="1">
    <location>
        <begin position="65"/>
        <end position="103"/>
    </location>
</feature>
<dbReference type="AlphaFoldDB" id="A0AAD4YJ37"/>
<dbReference type="Proteomes" id="UP001214576">
    <property type="component" value="Unassembled WGS sequence"/>
</dbReference>
<evidence type="ECO:0000313" key="3">
    <source>
        <dbReference type="Proteomes" id="UP001214576"/>
    </source>
</evidence>
<protein>
    <submittedName>
        <fullName evidence="2">Uncharacterized protein</fullName>
    </submittedName>
</protein>
<feature type="compositionally biased region" description="Basic and acidic residues" evidence="1">
    <location>
        <begin position="90"/>
        <end position="99"/>
    </location>
</feature>
<gene>
    <name evidence="2" type="ORF">MG293_001822</name>
</gene>
<accession>A0AAD4YJ37</accession>
<organism evidence="2 3">
    <name type="scientific">Ovis ammon polii</name>
    <dbReference type="NCBI Taxonomy" id="230172"/>
    <lineage>
        <taxon>Eukaryota</taxon>
        <taxon>Metazoa</taxon>
        <taxon>Chordata</taxon>
        <taxon>Craniata</taxon>
        <taxon>Vertebrata</taxon>
        <taxon>Euteleostomi</taxon>
        <taxon>Mammalia</taxon>
        <taxon>Eutheria</taxon>
        <taxon>Laurasiatheria</taxon>
        <taxon>Artiodactyla</taxon>
        <taxon>Ruminantia</taxon>
        <taxon>Pecora</taxon>
        <taxon>Bovidae</taxon>
        <taxon>Caprinae</taxon>
        <taxon>Ovis</taxon>
    </lineage>
</organism>
<reference evidence="2" key="1">
    <citation type="submission" date="2022-03" db="EMBL/GenBank/DDBJ databases">
        <title>Genomic analyses of argali, domestic sheep and their hybrids provide insights into chromosomal evolution, heterosis and genetic basis of agronomic traits.</title>
        <authorList>
            <person name="Li M."/>
        </authorList>
    </citation>
    <scope>NUCLEOTIDE SEQUENCE</scope>
    <source>
        <strain evidence="2">CAU-MHL-2022a</strain>
        <tissue evidence="2">Skin</tissue>
    </source>
</reference>
<dbReference type="EMBL" id="JAKZEL010000001">
    <property type="protein sequence ID" value="KAI4549492.1"/>
    <property type="molecule type" value="Genomic_DNA"/>
</dbReference>
<sequence>MESEIVGASSMAYLVEFLLILIGSSSLNSESHQIDGASSTITNPVLYHSQRPNLKFFEWFTSGEEKEKANNNNRKTNQKPKTQIQPGNGEVKDKRREANHGAFTVTPALHPFSLGLTRPSLEL</sequence>
<comment type="caution">
    <text evidence="2">The sequence shown here is derived from an EMBL/GenBank/DDBJ whole genome shotgun (WGS) entry which is preliminary data.</text>
</comment>